<dbReference type="AlphaFoldDB" id="A0A6L6XP32"/>
<evidence type="ECO:0000256" key="1">
    <source>
        <dbReference type="ARBA" id="ARBA00023015"/>
    </source>
</evidence>
<evidence type="ECO:0000256" key="2">
    <source>
        <dbReference type="ARBA" id="ARBA00023125"/>
    </source>
</evidence>
<comment type="caution">
    <text evidence="5">The sequence shown here is derived from an EMBL/GenBank/DDBJ whole genome shotgun (WGS) entry which is preliminary data.</text>
</comment>
<name>A0A6L6XP32_9ACTN</name>
<dbReference type="SUPFAM" id="SSF48008">
    <property type="entry name" value="GntR ligand-binding domain-like"/>
    <property type="match status" value="1"/>
</dbReference>
<keyword evidence="3" id="KW-0804">Transcription</keyword>
<dbReference type="Pfam" id="PF00392">
    <property type="entry name" value="GntR"/>
    <property type="match status" value="1"/>
</dbReference>
<dbReference type="Pfam" id="PF07729">
    <property type="entry name" value="FCD"/>
    <property type="match status" value="1"/>
</dbReference>
<accession>A0A6L6XP32</accession>
<dbReference type="GO" id="GO:0003700">
    <property type="term" value="F:DNA-binding transcription factor activity"/>
    <property type="evidence" value="ECO:0007669"/>
    <property type="project" value="InterPro"/>
</dbReference>
<dbReference type="InterPro" id="IPR036390">
    <property type="entry name" value="WH_DNA-bd_sf"/>
</dbReference>
<dbReference type="Gene3D" id="1.20.120.530">
    <property type="entry name" value="GntR ligand-binding domain-like"/>
    <property type="match status" value="1"/>
</dbReference>
<dbReference type="InterPro" id="IPR000524">
    <property type="entry name" value="Tscrpt_reg_HTH_GntR"/>
</dbReference>
<dbReference type="CDD" id="cd07377">
    <property type="entry name" value="WHTH_GntR"/>
    <property type="match status" value="1"/>
</dbReference>
<keyword evidence="1" id="KW-0805">Transcription regulation</keyword>
<dbReference type="InterPro" id="IPR011711">
    <property type="entry name" value="GntR_C"/>
</dbReference>
<dbReference type="SUPFAM" id="SSF46785">
    <property type="entry name" value="Winged helix' DNA-binding domain"/>
    <property type="match status" value="1"/>
</dbReference>
<keyword evidence="2" id="KW-0238">DNA-binding</keyword>
<protein>
    <submittedName>
        <fullName evidence="5">GntR family transcriptional regulator</fullName>
    </submittedName>
</protein>
<dbReference type="PANTHER" id="PTHR43537:SF24">
    <property type="entry name" value="GLUCONATE OPERON TRANSCRIPTIONAL REPRESSOR"/>
    <property type="match status" value="1"/>
</dbReference>
<organism evidence="5 6">
    <name type="scientific">Nocardioides agri</name>
    <dbReference type="NCBI Taxonomy" id="2682843"/>
    <lineage>
        <taxon>Bacteria</taxon>
        <taxon>Bacillati</taxon>
        <taxon>Actinomycetota</taxon>
        <taxon>Actinomycetes</taxon>
        <taxon>Propionibacteriales</taxon>
        <taxon>Nocardioidaceae</taxon>
        <taxon>Nocardioides</taxon>
    </lineage>
</organism>
<evidence type="ECO:0000256" key="3">
    <source>
        <dbReference type="ARBA" id="ARBA00023163"/>
    </source>
</evidence>
<dbReference type="PANTHER" id="PTHR43537">
    <property type="entry name" value="TRANSCRIPTIONAL REGULATOR, GNTR FAMILY"/>
    <property type="match status" value="1"/>
</dbReference>
<evidence type="ECO:0000313" key="6">
    <source>
        <dbReference type="Proteomes" id="UP000473525"/>
    </source>
</evidence>
<dbReference type="GO" id="GO:0003677">
    <property type="term" value="F:DNA binding"/>
    <property type="evidence" value="ECO:0007669"/>
    <property type="project" value="UniProtKB-KW"/>
</dbReference>
<sequence length="298" mass="33279">MTSRNVVGSTMHTLLSGREYTISDKIFGQAIPHKWRATCHDWPHERTEHATPPLRLTRERARMVRTRTGAPVRPIAHLSLVDRVTDELHRAILNGDIRPGAAVSIVELCEQFDVSHIPVREALRRLESEGLVSLRPGRSALVASLSPEDLSGIYRLRKLIEGDLTLRAMQNLSEERLEAAQVALDEYADVEREPASLAAAHHAFHSALLDDVTGGADRRVLEILWHSADRYLHLLMDNLDKAPETTEARIDEHRALLDLARAGKAQELRDAWVAHLESSETALMAALERSPENQAAQA</sequence>
<dbReference type="Proteomes" id="UP000473525">
    <property type="component" value="Unassembled WGS sequence"/>
</dbReference>
<proteinExistence type="predicted"/>
<evidence type="ECO:0000313" key="5">
    <source>
        <dbReference type="EMBL" id="MVQ48483.1"/>
    </source>
</evidence>
<dbReference type="Gene3D" id="1.10.10.10">
    <property type="entry name" value="Winged helix-like DNA-binding domain superfamily/Winged helix DNA-binding domain"/>
    <property type="match status" value="1"/>
</dbReference>
<dbReference type="InterPro" id="IPR036388">
    <property type="entry name" value="WH-like_DNA-bd_sf"/>
</dbReference>
<evidence type="ECO:0000259" key="4">
    <source>
        <dbReference type="PROSITE" id="PS50949"/>
    </source>
</evidence>
<feature type="domain" description="HTH gntR-type" evidence="4">
    <location>
        <begin position="78"/>
        <end position="145"/>
    </location>
</feature>
<dbReference type="InterPro" id="IPR008920">
    <property type="entry name" value="TF_FadR/GntR_C"/>
</dbReference>
<dbReference type="SMART" id="SM00345">
    <property type="entry name" value="HTH_GNTR"/>
    <property type="match status" value="1"/>
</dbReference>
<keyword evidence="6" id="KW-1185">Reference proteome</keyword>
<dbReference type="PROSITE" id="PS50949">
    <property type="entry name" value="HTH_GNTR"/>
    <property type="match status" value="1"/>
</dbReference>
<gene>
    <name evidence="5" type="ORF">GON03_04775</name>
</gene>
<dbReference type="SMART" id="SM00895">
    <property type="entry name" value="FCD"/>
    <property type="match status" value="1"/>
</dbReference>
<reference evidence="5 6" key="1">
    <citation type="submission" date="2019-12" db="EMBL/GenBank/DDBJ databases">
        <authorList>
            <person name="Huq M.A."/>
        </authorList>
    </citation>
    <scope>NUCLEOTIDE SEQUENCE [LARGE SCALE GENOMIC DNA]</scope>
    <source>
        <strain evidence="5 6">MAH-18</strain>
    </source>
</reference>
<dbReference type="EMBL" id="WSEK01000004">
    <property type="protein sequence ID" value="MVQ48483.1"/>
    <property type="molecule type" value="Genomic_DNA"/>
</dbReference>